<organism evidence="1">
    <name type="scientific">uncultured bacterium</name>
    <name type="common">gcode 4</name>
    <dbReference type="NCBI Taxonomy" id="1234023"/>
    <lineage>
        <taxon>Bacteria</taxon>
        <taxon>environmental samples</taxon>
    </lineage>
</organism>
<dbReference type="EMBL" id="AMFJ01028951">
    <property type="protein sequence ID" value="EKD44170.1"/>
    <property type="molecule type" value="Genomic_DNA"/>
</dbReference>
<sequence>MTKKIRVSFAPKLKEISKDINENDNPVLMLMKFK</sequence>
<comment type="caution">
    <text evidence="1">The sequence shown here is derived from an EMBL/GenBank/DDBJ whole genome shotgun (WGS) entry which is preliminary data.</text>
</comment>
<proteinExistence type="predicted"/>
<protein>
    <submittedName>
        <fullName evidence="1">Uncharacterized protein</fullName>
    </submittedName>
</protein>
<name>K1YMK3_9BACT</name>
<accession>K1YMK3</accession>
<evidence type="ECO:0000313" key="1">
    <source>
        <dbReference type="EMBL" id="EKD44170.1"/>
    </source>
</evidence>
<dbReference type="AlphaFoldDB" id="K1YMK3"/>
<gene>
    <name evidence="1" type="ORF">ACD_71C00220G0001</name>
</gene>
<reference evidence="1" key="1">
    <citation type="journal article" date="2012" name="Science">
        <title>Fermentation, hydrogen, and sulfur metabolism in multiple uncultivated bacterial phyla.</title>
        <authorList>
            <person name="Wrighton K.C."/>
            <person name="Thomas B.C."/>
            <person name="Sharon I."/>
            <person name="Miller C.S."/>
            <person name="Castelle C.J."/>
            <person name="VerBerkmoes N.C."/>
            <person name="Wilkins M.J."/>
            <person name="Hettich R.L."/>
            <person name="Lipton M.S."/>
            <person name="Williams K.H."/>
            <person name="Long P.E."/>
            <person name="Banfield J.F."/>
        </authorList>
    </citation>
    <scope>NUCLEOTIDE SEQUENCE [LARGE SCALE GENOMIC DNA]</scope>
</reference>